<evidence type="ECO:0000259" key="7">
    <source>
        <dbReference type="Pfam" id="PF13193"/>
    </source>
</evidence>
<dbReference type="GO" id="GO:0005777">
    <property type="term" value="C:peroxisome"/>
    <property type="evidence" value="ECO:0007669"/>
    <property type="project" value="UniProtKB-SubCell"/>
</dbReference>
<dbReference type="Gene3D" id="3.40.50.12780">
    <property type="entry name" value="N-terminal domain of ligase-like"/>
    <property type="match status" value="1"/>
</dbReference>
<evidence type="ECO:0000256" key="2">
    <source>
        <dbReference type="ARBA" id="ARBA00006432"/>
    </source>
</evidence>
<organism evidence="8 9">
    <name type="scientific">Tenebrio molitor</name>
    <name type="common">Yellow mealworm beetle</name>
    <dbReference type="NCBI Taxonomy" id="7067"/>
    <lineage>
        <taxon>Eukaryota</taxon>
        <taxon>Metazoa</taxon>
        <taxon>Ecdysozoa</taxon>
        <taxon>Arthropoda</taxon>
        <taxon>Hexapoda</taxon>
        <taxon>Insecta</taxon>
        <taxon>Pterygota</taxon>
        <taxon>Neoptera</taxon>
        <taxon>Endopterygota</taxon>
        <taxon>Coleoptera</taxon>
        <taxon>Polyphaga</taxon>
        <taxon>Cucujiformia</taxon>
        <taxon>Tenebrionidae</taxon>
        <taxon>Tenebrio</taxon>
    </lineage>
</organism>
<accession>A0A8J6HU47</accession>
<dbReference type="Proteomes" id="UP000719412">
    <property type="component" value="Unassembled WGS sequence"/>
</dbReference>
<evidence type="ECO:0000256" key="1">
    <source>
        <dbReference type="ARBA" id="ARBA00004275"/>
    </source>
</evidence>
<evidence type="ECO:0000259" key="6">
    <source>
        <dbReference type="Pfam" id="PF00501"/>
    </source>
</evidence>
<dbReference type="InterPro" id="IPR000873">
    <property type="entry name" value="AMP-dep_synth/lig_dom"/>
</dbReference>
<reference evidence="8" key="1">
    <citation type="journal article" date="2020" name="J Insects Food Feed">
        <title>The yellow mealworm (Tenebrio molitor) genome: a resource for the emerging insects as food and feed industry.</title>
        <authorList>
            <person name="Eriksson T."/>
            <person name="Andere A."/>
            <person name="Kelstrup H."/>
            <person name="Emery V."/>
            <person name="Picard C."/>
        </authorList>
    </citation>
    <scope>NUCLEOTIDE SEQUENCE</scope>
    <source>
        <strain evidence="8">Stoneville</strain>
        <tissue evidence="8">Whole head</tissue>
    </source>
</reference>
<evidence type="ECO:0000256" key="4">
    <source>
        <dbReference type="ARBA" id="ARBA00023140"/>
    </source>
</evidence>
<evidence type="ECO:0000256" key="5">
    <source>
        <dbReference type="SAM" id="Phobius"/>
    </source>
</evidence>
<keyword evidence="3" id="KW-0436">Ligase</keyword>
<feature type="domain" description="AMP-dependent synthetase/ligase" evidence="6">
    <location>
        <begin position="3"/>
        <end position="385"/>
    </location>
</feature>
<protein>
    <submittedName>
        <fullName evidence="8">Uncharacterized protein</fullName>
    </submittedName>
</protein>
<proteinExistence type="inferred from homology"/>
<dbReference type="PANTHER" id="PTHR24096">
    <property type="entry name" value="LONG-CHAIN-FATTY-ACID--COA LIGASE"/>
    <property type="match status" value="1"/>
</dbReference>
<keyword evidence="9" id="KW-1185">Reference proteome</keyword>
<evidence type="ECO:0000313" key="9">
    <source>
        <dbReference type="Proteomes" id="UP000719412"/>
    </source>
</evidence>
<gene>
    <name evidence="8" type="ORF">GEV33_002077</name>
</gene>
<comment type="subcellular location">
    <subcellularLocation>
        <location evidence="1">Peroxisome</location>
    </subcellularLocation>
</comment>
<evidence type="ECO:0000256" key="3">
    <source>
        <dbReference type="ARBA" id="ARBA00022598"/>
    </source>
</evidence>
<dbReference type="InterPro" id="IPR045851">
    <property type="entry name" value="AMP-bd_C_sf"/>
</dbReference>
<feature type="domain" description="AMP-binding enzyme C-terminal" evidence="7">
    <location>
        <begin position="436"/>
        <end position="510"/>
    </location>
</feature>
<feature type="transmembrane region" description="Helical" evidence="5">
    <location>
        <begin position="205"/>
        <end position="231"/>
    </location>
</feature>
<keyword evidence="5" id="KW-1133">Transmembrane helix</keyword>
<dbReference type="PANTHER" id="PTHR24096:SF149">
    <property type="entry name" value="AMP-BINDING DOMAIN-CONTAINING PROTEIN-RELATED"/>
    <property type="match status" value="1"/>
</dbReference>
<dbReference type="PROSITE" id="PS00455">
    <property type="entry name" value="AMP_BINDING"/>
    <property type="match status" value="1"/>
</dbReference>
<keyword evidence="4" id="KW-0576">Peroxisome</keyword>
<dbReference type="AlphaFoldDB" id="A0A8J6HU47"/>
<keyword evidence="5" id="KW-0812">Transmembrane</keyword>
<evidence type="ECO:0000313" key="8">
    <source>
        <dbReference type="EMBL" id="KAH0820714.1"/>
    </source>
</evidence>
<name>A0A8J6HU47_TENMO</name>
<dbReference type="EMBL" id="JABDTM020011064">
    <property type="protein sequence ID" value="KAH0820714.1"/>
    <property type="molecule type" value="Genomic_DNA"/>
</dbReference>
<dbReference type="Pfam" id="PF00501">
    <property type="entry name" value="AMP-binding"/>
    <property type="match status" value="1"/>
</dbReference>
<comment type="similarity">
    <text evidence="2">Belongs to the ATP-dependent AMP-binding enzyme family.</text>
</comment>
<dbReference type="InterPro" id="IPR042099">
    <property type="entry name" value="ANL_N_sf"/>
</dbReference>
<keyword evidence="5" id="KW-0472">Membrane</keyword>
<reference evidence="8" key="2">
    <citation type="submission" date="2021-08" db="EMBL/GenBank/DDBJ databases">
        <authorList>
            <person name="Eriksson T."/>
        </authorList>
    </citation>
    <scope>NUCLEOTIDE SEQUENCE</scope>
    <source>
        <strain evidence="8">Stoneville</strain>
        <tissue evidence="8">Whole head</tissue>
    </source>
</reference>
<dbReference type="GO" id="GO:0016405">
    <property type="term" value="F:CoA-ligase activity"/>
    <property type="evidence" value="ECO:0007669"/>
    <property type="project" value="TreeGrafter"/>
</dbReference>
<dbReference type="InterPro" id="IPR020845">
    <property type="entry name" value="AMP-binding_CS"/>
</dbReference>
<sequence length="526" mass="60039">MFKRMKKHKDNVAQIDAQTGEKDTYNDLLRRSVRTALHMADKNITRDHIVTLCTHNHMNCVVPYIATQFLGARMASIHPSLSPQEMTHALKQLRPKILFVAPQSAATIEKILQDISLDSEIVVFGTSTKHTEFSNFIRAHEREEEFQPVEVENLKDTAVVYLSSGTSGLSKSICISHYSFVSQYVNLTYTENLDYEYMKEQAKRVCFPLTTLSYTSLYWISAGGLLLTSILSGNCRLVCQNFDAREAWNVIHKYTPVLLYMTPYQIMDMLDEGRPQDVDVKSVLSVIAAGSPFPKVYALKLKEQFPDADLVNGYGLTETCGVLTLFKPNDQLHRLLMQKPEKTYSVGLPLSGVSYKIVDIDTEKNLGPHQRGELRVKSKFIMNGFFNADSSEYFDEDGWLKTGDIVYYDEDYCFYVEDRIKDVFMHQTFSIAPLALENELLKHPAVKKAVVIGVPKDDGDHPMGLVVLKEGFDVSEEEIEKFVEERVPERQRLRAGVKFIKSVPITVSHKMKRREIRQMVLEGWCE</sequence>
<dbReference type="Gene3D" id="3.30.300.30">
    <property type="match status" value="1"/>
</dbReference>
<dbReference type="Pfam" id="PF13193">
    <property type="entry name" value="AMP-binding_C"/>
    <property type="match status" value="1"/>
</dbReference>
<comment type="caution">
    <text evidence="8">The sequence shown here is derived from an EMBL/GenBank/DDBJ whole genome shotgun (WGS) entry which is preliminary data.</text>
</comment>
<dbReference type="SUPFAM" id="SSF56801">
    <property type="entry name" value="Acetyl-CoA synthetase-like"/>
    <property type="match status" value="1"/>
</dbReference>
<dbReference type="InterPro" id="IPR025110">
    <property type="entry name" value="AMP-bd_C"/>
</dbReference>